<dbReference type="InterPro" id="IPR003871">
    <property type="entry name" value="RFA1B/D_OB_1st"/>
</dbReference>
<dbReference type="PANTHER" id="PTHR47165">
    <property type="entry name" value="OS03G0429900 PROTEIN"/>
    <property type="match status" value="1"/>
</dbReference>
<gene>
    <name evidence="2" type="ORF">PIB30_084776</name>
</gene>
<dbReference type="Proteomes" id="UP001341840">
    <property type="component" value="Unassembled WGS sequence"/>
</dbReference>
<organism evidence="2 3">
    <name type="scientific">Stylosanthes scabra</name>
    <dbReference type="NCBI Taxonomy" id="79078"/>
    <lineage>
        <taxon>Eukaryota</taxon>
        <taxon>Viridiplantae</taxon>
        <taxon>Streptophyta</taxon>
        <taxon>Embryophyta</taxon>
        <taxon>Tracheophyta</taxon>
        <taxon>Spermatophyta</taxon>
        <taxon>Magnoliopsida</taxon>
        <taxon>eudicotyledons</taxon>
        <taxon>Gunneridae</taxon>
        <taxon>Pentapetalae</taxon>
        <taxon>rosids</taxon>
        <taxon>fabids</taxon>
        <taxon>Fabales</taxon>
        <taxon>Fabaceae</taxon>
        <taxon>Papilionoideae</taxon>
        <taxon>50 kb inversion clade</taxon>
        <taxon>dalbergioids sensu lato</taxon>
        <taxon>Dalbergieae</taxon>
        <taxon>Pterocarpus clade</taxon>
        <taxon>Stylosanthes</taxon>
    </lineage>
</organism>
<accession>A0ABU6XQW2</accession>
<dbReference type="SUPFAM" id="SSF50249">
    <property type="entry name" value="Nucleic acid-binding proteins"/>
    <property type="match status" value="1"/>
</dbReference>
<reference evidence="2 3" key="1">
    <citation type="journal article" date="2023" name="Plants (Basel)">
        <title>Bridging the Gap: Combining Genomics and Transcriptomics Approaches to Understand Stylosanthes scabra, an Orphan Legume from the Brazilian Caatinga.</title>
        <authorList>
            <person name="Ferreira-Neto J.R.C."/>
            <person name="da Silva M.D."/>
            <person name="Binneck E."/>
            <person name="de Melo N.F."/>
            <person name="da Silva R.H."/>
            <person name="de Melo A.L.T.M."/>
            <person name="Pandolfi V."/>
            <person name="Bustamante F.O."/>
            <person name="Brasileiro-Vidal A.C."/>
            <person name="Benko-Iseppon A.M."/>
        </authorList>
    </citation>
    <scope>NUCLEOTIDE SEQUENCE [LARGE SCALE GENOMIC DNA]</scope>
    <source>
        <tissue evidence="2">Leaves</tissue>
    </source>
</reference>
<feature type="domain" description="Replication protein A 70 kDa DNA-binding subunit B/D first OB fold" evidence="1">
    <location>
        <begin position="5"/>
        <end position="108"/>
    </location>
</feature>
<name>A0ABU6XQW2_9FABA</name>
<evidence type="ECO:0000259" key="1">
    <source>
        <dbReference type="Pfam" id="PF02721"/>
    </source>
</evidence>
<evidence type="ECO:0000313" key="2">
    <source>
        <dbReference type="EMBL" id="MED6200410.1"/>
    </source>
</evidence>
<sequence length="306" mass="34995">MADRFDFLENIGTKKGHWKVQVYVIRVWKEMHKYKINEVNSIEMVLQDVKGGSIQASIPKCLFSRHGSSVEEFKMYVMTTFIVQEKKDMPRTTESKWTLTFSNRTTVDAVLEPAFPLERFRFRNISELLTADPIDCSHLFDVIAEVVGKEEPRDITTVAGRPTKRLALKIQDLDLVDQIQPHMDEERVEPLIVVFNYLELTDGKTSVQSHYTTSKLQINPSLPEVIEFRTRLLSDQPSGFVRIASVSSQSGSASINDLRRGTEKVKSIEKVMNSEEAGQLWIAGRIMSINAGLKDWYYPAHLRQKG</sequence>
<protein>
    <recommendedName>
        <fullName evidence="1">Replication protein A 70 kDa DNA-binding subunit B/D first OB fold domain-containing protein</fullName>
    </recommendedName>
</protein>
<comment type="caution">
    <text evidence="2">The sequence shown here is derived from an EMBL/GenBank/DDBJ whole genome shotgun (WGS) entry which is preliminary data.</text>
</comment>
<dbReference type="PANTHER" id="PTHR47165:SF4">
    <property type="entry name" value="OS03G0429900 PROTEIN"/>
    <property type="match status" value="1"/>
</dbReference>
<dbReference type="EMBL" id="JASCZI010212835">
    <property type="protein sequence ID" value="MED6200410.1"/>
    <property type="molecule type" value="Genomic_DNA"/>
</dbReference>
<dbReference type="Pfam" id="PF02721">
    <property type="entry name" value="DUF223"/>
    <property type="match status" value="1"/>
</dbReference>
<dbReference type="InterPro" id="IPR012340">
    <property type="entry name" value="NA-bd_OB-fold"/>
</dbReference>
<dbReference type="Gene3D" id="2.40.50.140">
    <property type="entry name" value="Nucleic acid-binding proteins"/>
    <property type="match status" value="2"/>
</dbReference>
<dbReference type="CDD" id="cd04480">
    <property type="entry name" value="RPA1_DBD_A_like"/>
    <property type="match status" value="1"/>
</dbReference>
<keyword evidence="3" id="KW-1185">Reference proteome</keyword>
<proteinExistence type="predicted"/>
<evidence type="ECO:0000313" key="3">
    <source>
        <dbReference type="Proteomes" id="UP001341840"/>
    </source>
</evidence>